<gene>
    <name evidence="2" type="ORF">CRG98_001759</name>
</gene>
<dbReference type="EMBL" id="PGOL01000071">
    <property type="protein sequence ID" value="PKI77848.1"/>
    <property type="molecule type" value="Genomic_DNA"/>
</dbReference>
<evidence type="ECO:0000313" key="3">
    <source>
        <dbReference type="Proteomes" id="UP000233551"/>
    </source>
</evidence>
<sequence length="163" mass="17857">MSVCPLVEGKKNSETPQLQKAGWPSRSGDAGAPQPGIGPGTVIRQPGIRWADKTMLMLQSLLFVLVRSRNPGLIFGYSYRGRTHASWNNFEMSSKETGIKVWPCDQSVSSSSVGLPGPRLRRRIVLSPRNRGSGIMYVFRFADGPFCSSGVFPLFPRRAEGGD</sequence>
<organism evidence="2 3">
    <name type="scientific">Punica granatum</name>
    <name type="common">Pomegranate</name>
    <dbReference type="NCBI Taxonomy" id="22663"/>
    <lineage>
        <taxon>Eukaryota</taxon>
        <taxon>Viridiplantae</taxon>
        <taxon>Streptophyta</taxon>
        <taxon>Embryophyta</taxon>
        <taxon>Tracheophyta</taxon>
        <taxon>Spermatophyta</taxon>
        <taxon>Magnoliopsida</taxon>
        <taxon>eudicotyledons</taxon>
        <taxon>Gunneridae</taxon>
        <taxon>Pentapetalae</taxon>
        <taxon>rosids</taxon>
        <taxon>malvids</taxon>
        <taxon>Myrtales</taxon>
        <taxon>Lythraceae</taxon>
        <taxon>Punica</taxon>
    </lineage>
</organism>
<proteinExistence type="predicted"/>
<dbReference type="Proteomes" id="UP000233551">
    <property type="component" value="Unassembled WGS sequence"/>
</dbReference>
<reference evidence="2 3" key="1">
    <citation type="submission" date="2017-11" db="EMBL/GenBank/DDBJ databases">
        <title>De-novo sequencing of pomegranate (Punica granatum L.) genome.</title>
        <authorList>
            <person name="Akparov Z."/>
            <person name="Amiraslanov A."/>
            <person name="Hajiyeva S."/>
            <person name="Abbasov M."/>
            <person name="Kaur K."/>
            <person name="Hamwieh A."/>
            <person name="Solovyev V."/>
            <person name="Salamov A."/>
            <person name="Braich B."/>
            <person name="Kosarev P."/>
            <person name="Mahmoud A."/>
            <person name="Hajiyev E."/>
            <person name="Babayeva S."/>
            <person name="Izzatullayeva V."/>
            <person name="Mammadov A."/>
            <person name="Mammadov A."/>
            <person name="Sharifova S."/>
            <person name="Ojaghi J."/>
            <person name="Eynullazada K."/>
            <person name="Bayramov B."/>
            <person name="Abdulazimova A."/>
            <person name="Shahmuradov I."/>
        </authorList>
    </citation>
    <scope>NUCLEOTIDE SEQUENCE [LARGE SCALE GENOMIC DNA]</scope>
    <source>
        <strain evidence="3">cv. AG2017</strain>
        <tissue evidence="2">Leaf</tissue>
    </source>
</reference>
<name>A0A2I0LAY4_PUNGR</name>
<evidence type="ECO:0000313" key="2">
    <source>
        <dbReference type="EMBL" id="PKI77848.1"/>
    </source>
</evidence>
<protein>
    <submittedName>
        <fullName evidence="2">Uncharacterized protein</fullName>
    </submittedName>
</protein>
<accession>A0A2I0LAY4</accession>
<keyword evidence="3" id="KW-1185">Reference proteome</keyword>
<comment type="caution">
    <text evidence="2">The sequence shown here is derived from an EMBL/GenBank/DDBJ whole genome shotgun (WGS) entry which is preliminary data.</text>
</comment>
<evidence type="ECO:0000256" key="1">
    <source>
        <dbReference type="SAM" id="MobiDB-lite"/>
    </source>
</evidence>
<dbReference type="AlphaFoldDB" id="A0A2I0LAY4"/>
<feature type="region of interest" description="Disordered" evidence="1">
    <location>
        <begin position="1"/>
        <end position="43"/>
    </location>
</feature>